<feature type="region of interest" description="Disordered" evidence="1">
    <location>
        <begin position="31"/>
        <end position="113"/>
    </location>
</feature>
<reference evidence="3 4" key="1">
    <citation type="submission" date="2019-08" db="EMBL/GenBank/DDBJ databases">
        <authorList>
            <person name="Alioto T."/>
            <person name="Alioto T."/>
            <person name="Gomez Garrido J."/>
        </authorList>
    </citation>
    <scope>NUCLEOTIDE SEQUENCE [LARGE SCALE GENOMIC DNA]</scope>
</reference>
<dbReference type="Proteomes" id="UP000325440">
    <property type="component" value="Unassembled WGS sequence"/>
</dbReference>
<evidence type="ECO:0000256" key="2">
    <source>
        <dbReference type="SAM" id="SignalP"/>
    </source>
</evidence>
<feature type="compositionally biased region" description="Basic and acidic residues" evidence="1">
    <location>
        <begin position="75"/>
        <end position="94"/>
    </location>
</feature>
<keyword evidence="2" id="KW-0732">Signal</keyword>
<accession>A0A5E4MCA7</accession>
<evidence type="ECO:0000256" key="1">
    <source>
        <dbReference type="SAM" id="MobiDB-lite"/>
    </source>
</evidence>
<proteinExistence type="predicted"/>
<gene>
    <name evidence="3" type="ORF">CINCED_3A003840</name>
</gene>
<dbReference type="EMBL" id="CABPRJ010000500">
    <property type="protein sequence ID" value="VVC29885.1"/>
    <property type="molecule type" value="Genomic_DNA"/>
</dbReference>
<sequence length="113" mass="12860">MRSYSLTRRVTKIIVLFIVALIVIQQASCIPMPGKNKKKNDSEYKKDHSAGHSHNNHSHTDYQGSTYYTNGDAQWDSHGRRVGNDKKSGHHERYQTPQEGGSFVGFEYDASNF</sequence>
<keyword evidence="4" id="KW-1185">Reference proteome</keyword>
<name>A0A5E4MCA7_9HEMI</name>
<evidence type="ECO:0000313" key="3">
    <source>
        <dbReference type="EMBL" id="VVC29885.1"/>
    </source>
</evidence>
<feature type="signal peptide" evidence="2">
    <location>
        <begin position="1"/>
        <end position="29"/>
    </location>
</feature>
<organism evidence="3 4">
    <name type="scientific">Cinara cedri</name>
    <dbReference type="NCBI Taxonomy" id="506608"/>
    <lineage>
        <taxon>Eukaryota</taxon>
        <taxon>Metazoa</taxon>
        <taxon>Ecdysozoa</taxon>
        <taxon>Arthropoda</taxon>
        <taxon>Hexapoda</taxon>
        <taxon>Insecta</taxon>
        <taxon>Pterygota</taxon>
        <taxon>Neoptera</taxon>
        <taxon>Paraneoptera</taxon>
        <taxon>Hemiptera</taxon>
        <taxon>Sternorrhyncha</taxon>
        <taxon>Aphidomorpha</taxon>
        <taxon>Aphidoidea</taxon>
        <taxon>Aphididae</taxon>
        <taxon>Lachninae</taxon>
        <taxon>Cinara</taxon>
    </lineage>
</organism>
<protein>
    <submittedName>
        <fullName evidence="3">Uncharacterized protein</fullName>
    </submittedName>
</protein>
<evidence type="ECO:0000313" key="4">
    <source>
        <dbReference type="Proteomes" id="UP000325440"/>
    </source>
</evidence>
<feature type="compositionally biased region" description="Basic and acidic residues" evidence="1">
    <location>
        <begin position="39"/>
        <end position="50"/>
    </location>
</feature>
<feature type="compositionally biased region" description="Polar residues" evidence="1">
    <location>
        <begin position="61"/>
        <end position="72"/>
    </location>
</feature>
<feature type="chain" id="PRO_5022853830" evidence="2">
    <location>
        <begin position="30"/>
        <end position="113"/>
    </location>
</feature>
<dbReference type="AlphaFoldDB" id="A0A5E4MCA7"/>